<dbReference type="InterPro" id="IPR052575">
    <property type="entry name" value="SSU_processome_comp_20"/>
</dbReference>
<dbReference type="PANTHER" id="PTHR17695">
    <property type="entry name" value="SMALL SUBUNIT PROCESSOME COMPONENT 20 HOMOLOG"/>
    <property type="match status" value="1"/>
</dbReference>
<dbReference type="PANTHER" id="PTHR17695:SF11">
    <property type="entry name" value="SMALL SUBUNIT PROCESSOME COMPONENT 20 HOMOLOG"/>
    <property type="match status" value="1"/>
</dbReference>
<reference evidence="3" key="1">
    <citation type="submission" date="2020-06" db="EMBL/GenBank/DDBJ databases">
        <authorList>
            <person name="Li T."/>
            <person name="Hu X."/>
            <person name="Zhang T."/>
            <person name="Song X."/>
            <person name="Zhang H."/>
            <person name="Dai N."/>
            <person name="Sheng W."/>
            <person name="Hou X."/>
            <person name="Wei L."/>
        </authorList>
    </citation>
    <scope>NUCLEOTIDE SEQUENCE</scope>
    <source>
        <strain evidence="3">G01</strain>
        <tissue evidence="3">Leaf</tissue>
    </source>
</reference>
<accession>A0AAW2LWM6</accession>
<protein>
    <submittedName>
        <fullName evidence="3">Small subunit processome component 20</fullName>
    </submittedName>
</protein>
<dbReference type="InterPro" id="IPR016024">
    <property type="entry name" value="ARM-type_fold"/>
</dbReference>
<dbReference type="GO" id="GO:0032040">
    <property type="term" value="C:small-subunit processome"/>
    <property type="evidence" value="ECO:0007669"/>
    <property type="project" value="TreeGrafter"/>
</dbReference>
<dbReference type="Pfam" id="PF20416">
    <property type="entry name" value="UTP20"/>
    <property type="match status" value="1"/>
</dbReference>
<dbReference type="GO" id="GO:0030686">
    <property type="term" value="C:90S preribosome"/>
    <property type="evidence" value="ECO:0007669"/>
    <property type="project" value="TreeGrafter"/>
</dbReference>
<evidence type="ECO:0000313" key="3">
    <source>
        <dbReference type="EMBL" id="KAL0322673.1"/>
    </source>
</evidence>
<gene>
    <name evidence="3" type="ORF">Sangu_1886600</name>
</gene>
<dbReference type="SUPFAM" id="SSF48371">
    <property type="entry name" value="ARM repeat"/>
    <property type="match status" value="1"/>
</dbReference>
<sequence length="825" mass="93808">MKETRKQKSYETLKLIAQSITFKTQALKLLSPVTAHHLHKQLTQKMKLKLETMLSSIAAGIECNPSVNQTDLFIFTNCLIKDGINDESNELENSCSKTDSELGRDDEQVKAIHVERLLNVDRRFSHLITAFALGVLHNFMKTLKLNREDEQLLSLLDPFVSLLGQCLSSKYESVIIAALRCLPPLVRLPLPSLQSQADNIKNSLLVIAQGSVNAGSQLTESCIKLLTALLRSTRVTLSADQLHMLIQFPIIDGTSQLEPIRKKCSQIASFLLGYHLSEKRLQQHLDFLLANLRYEHSTGREAALEMLHAIILKFPRNIIDALSQTMFVHLVVSLANDDDSKVRSMTAAAIKCLIGNVNTHSLHSILEYSLSWYLGGNHNLWSAAAQVLGLLVEVMRKSFEKHLSRVLPVLRNILQSALSAVTSIQQNSSDEAVASFWKEAYYSLVLLEKLLCQFHNLFFDREFEDIWETICEFLLHPHLWLRNISNRILSVYFAAVTTACRDKEVSMGTFFLMKPSILFLAAVYLCCQLKVPLIDDAAGVIIMQNLVFSICGLHSLLVDLEFVDVPNFWSNLERGEQERFLKAFGALDPRKGRMILASFTSDASGQQNQHQHPFISYLLQRIGKITFQMDDNQFHRKLLGCYGISSPIGDDDLHNYAYLLLLPLYRVIEGYTGKVVSDDLKQLAQEVSESIRDIIGMQNFVQVYSQIRKNLKVKRDKRKQQEKIMAVVNPTRNAKRKLRIAAKHRAHKKRKIMTMKMGDDVIEFPHHTCSVNPYFSSLPLFGNQPKSPLKGQSQLSSDQEPFPMIVFFVQFMQYGYFFNYSIYST</sequence>
<dbReference type="InterPro" id="IPR057525">
    <property type="entry name" value="UTP20_C"/>
</dbReference>
<organism evidence="3">
    <name type="scientific">Sesamum angustifolium</name>
    <dbReference type="NCBI Taxonomy" id="2727405"/>
    <lineage>
        <taxon>Eukaryota</taxon>
        <taxon>Viridiplantae</taxon>
        <taxon>Streptophyta</taxon>
        <taxon>Embryophyta</taxon>
        <taxon>Tracheophyta</taxon>
        <taxon>Spermatophyta</taxon>
        <taxon>Magnoliopsida</taxon>
        <taxon>eudicotyledons</taxon>
        <taxon>Gunneridae</taxon>
        <taxon>Pentapetalae</taxon>
        <taxon>asterids</taxon>
        <taxon>lamiids</taxon>
        <taxon>Lamiales</taxon>
        <taxon>Pedaliaceae</taxon>
        <taxon>Sesamum</taxon>
    </lineage>
</organism>
<comment type="caution">
    <text evidence="3">The sequence shown here is derived from an EMBL/GenBank/DDBJ whole genome shotgun (WGS) entry which is preliminary data.</text>
</comment>
<dbReference type="Gene3D" id="1.25.10.10">
    <property type="entry name" value="Leucine-rich Repeat Variant"/>
    <property type="match status" value="1"/>
</dbReference>
<dbReference type="EMBL" id="JACGWK010000012">
    <property type="protein sequence ID" value="KAL0322673.1"/>
    <property type="molecule type" value="Genomic_DNA"/>
</dbReference>
<dbReference type="InterPro" id="IPR011989">
    <property type="entry name" value="ARM-like"/>
</dbReference>
<evidence type="ECO:0000259" key="2">
    <source>
        <dbReference type="Pfam" id="PF23099"/>
    </source>
</evidence>
<dbReference type="AlphaFoldDB" id="A0AAW2LWM6"/>
<evidence type="ECO:0000259" key="1">
    <source>
        <dbReference type="Pfam" id="PF20416"/>
    </source>
</evidence>
<reference evidence="3" key="2">
    <citation type="journal article" date="2024" name="Plant">
        <title>Genomic evolution and insights into agronomic trait innovations of Sesamum species.</title>
        <authorList>
            <person name="Miao H."/>
            <person name="Wang L."/>
            <person name="Qu L."/>
            <person name="Liu H."/>
            <person name="Sun Y."/>
            <person name="Le M."/>
            <person name="Wang Q."/>
            <person name="Wei S."/>
            <person name="Zheng Y."/>
            <person name="Lin W."/>
            <person name="Duan Y."/>
            <person name="Cao H."/>
            <person name="Xiong S."/>
            <person name="Wang X."/>
            <person name="Wei L."/>
            <person name="Li C."/>
            <person name="Ma Q."/>
            <person name="Ju M."/>
            <person name="Zhao R."/>
            <person name="Li G."/>
            <person name="Mu C."/>
            <person name="Tian Q."/>
            <person name="Mei H."/>
            <person name="Zhang T."/>
            <person name="Gao T."/>
            <person name="Zhang H."/>
        </authorList>
    </citation>
    <scope>NUCLEOTIDE SEQUENCE</scope>
    <source>
        <strain evidence="3">G01</strain>
    </source>
</reference>
<dbReference type="InterPro" id="IPR046523">
    <property type="entry name" value="UTP20_dom"/>
</dbReference>
<name>A0AAW2LWM6_9LAMI</name>
<proteinExistence type="predicted"/>
<dbReference type="Pfam" id="PF23099">
    <property type="entry name" value="UTP20_C"/>
    <property type="match status" value="1"/>
</dbReference>
<feature type="domain" description="U3 small nucleolar RNA-associated protein 20" evidence="1">
    <location>
        <begin position="1"/>
        <end position="78"/>
    </location>
</feature>
<feature type="domain" description="U3 small nucleolar RNA-associated protein 20 C-terminal" evidence="2">
    <location>
        <begin position="660"/>
        <end position="753"/>
    </location>
</feature>